<sequence>MAINPFPRLNTRSQSLPNGYMPFTVTGNAIIPEPVVSADTAIKNSDIFSVVSLISSQLASINYVMDEPFKGVFNHPNDKINSYGFWTSVVNQMLLTGNAYVAIRRKKGMPVELEEIPYANVQVILGDNNGDLTYQVSYNDERSSEVIKSDDMLHFRIFVTGNSLYQYVGTSPLQALINELSFQSLSSRLSLNTLKNFIAPSLAISVPEAQLSKESKETIRDSFQEQYSGANQGKPVVLDQSATVEAMPTIDAKTAEYLNNVDWTRAQVSKVFGIPENYLNGQGDQQSSLDQSTSMFISSFNRYIKPFVSELEQKFKVPVKADLDPIVDPTGSKYADMIAKFASGKAPVLSGEQVINLLQRKGVIDDDFEK</sequence>
<dbReference type="Pfam" id="PF04860">
    <property type="entry name" value="Phage_portal"/>
    <property type="match status" value="1"/>
</dbReference>
<organism evidence="1 2">
    <name type="scientific">Pediococcus pentosaceus</name>
    <dbReference type="NCBI Taxonomy" id="1255"/>
    <lineage>
        <taxon>Bacteria</taxon>
        <taxon>Bacillati</taxon>
        <taxon>Bacillota</taxon>
        <taxon>Bacilli</taxon>
        <taxon>Lactobacillales</taxon>
        <taxon>Lactobacillaceae</taxon>
        <taxon>Pediococcus</taxon>
    </lineage>
</organism>
<name>A0AA40X9Z8_PEDPE</name>
<dbReference type="InterPro" id="IPR006944">
    <property type="entry name" value="Phage/GTA_portal"/>
</dbReference>
<dbReference type="NCBIfam" id="TIGR01537">
    <property type="entry name" value="portal_HK97"/>
    <property type="match status" value="1"/>
</dbReference>
<accession>A0AA40X9Z8</accession>
<dbReference type="InterPro" id="IPR006427">
    <property type="entry name" value="Portal_HK97"/>
</dbReference>
<dbReference type="Proteomes" id="UP000743107">
    <property type="component" value="Unassembled WGS sequence"/>
</dbReference>
<gene>
    <name evidence="1" type="ORF">ITQ97_07390</name>
</gene>
<dbReference type="EMBL" id="JADOFV010000004">
    <property type="protein sequence ID" value="MBF7127625.1"/>
    <property type="molecule type" value="Genomic_DNA"/>
</dbReference>
<proteinExistence type="predicted"/>
<evidence type="ECO:0000313" key="2">
    <source>
        <dbReference type="Proteomes" id="UP000743107"/>
    </source>
</evidence>
<reference evidence="1" key="1">
    <citation type="submission" date="2020-11" db="EMBL/GenBank/DDBJ databases">
        <title>Antibiotic susceptibility profiles of Pediococcus pentosaceus from various origins and their implications for the safety assessment of strains with food-technology applications.</title>
        <authorList>
            <person name="Shani N."/>
            <person name="Oberhaensli S."/>
            <person name="Arias E."/>
        </authorList>
    </citation>
    <scope>NUCLEOTIDE SEQUENCE</scope>
    <source>
        <strain evidence="1">FAM 19164</strain>
    </source>
</reference>
<protein>
    <submittedName>
        <fullName evidence="1">Phage portal protein</fullName>
    </submittedName>
</protein>
<dbReference type="AlphaFoldDB" id="A0AA40X9Z8"/>
<evidence type="ECO:0000313" key="1">
    <source>
        <dbReference type="EMBL" id="MBF7127625.1"/>
    </source>
</evidence>
<comment type="caution">
    <text evidence="1">The sequence shown here is derived from an EMBL/GenBank/DDBJ whole genome shotgun (WGS) entry which is preliminary data.</text>
</comment>
<dbReference type="RefSeq" id="WP_195752030.1">
    <property type="nucleotide sequence ID" value="NZ_JADOFV010000004.1"/>
</dbReference>